<organism evidence="4 5">
    <name type="scientific">Stylophora pistillata</name>
    <name type="common">Smooth cauliflower coral</name>
    <dbReference type="NCBI Taxonomy" id="50429"/>
    <lineage>
        <taxon>Eukaryota</taxon>
        <taxon>Metazoa</taxon>
        <taxon>Cnidaria</taxon>
        <taxon>Anthozoa</taxon>
        <taxon>Hexacorallia</taxon>
        <taxon>Scleractinia</taxon>
        <taxon>Astrocoeniina</taxon>
        <taxon>Pocilloporidae</taxon>
        <taxon>Stylophora</taxon>
    </lineage>
</organism>
<dbReference type="PROSITE" id="PS50222">
    <property type="entry name" value="EF_HAND_2"/>
    <property type="match status" value="3"/>
</dbReference>
<dbReference type="SUPFAM" id="SSF47473">
    <property type="entry name" value="EF-hand"/>
    <property type="match status" value="1"/>
</dbReference>
<protein>
    <submittedName>
        <fullName evidence="4">Calmodulin</fullName>
    </submittedName>
</protein>
<keyword evidence="2" id="KW-0106">Calcium</keyword>
<dbReference type="CDD" id="cd00051">
    <property type="entry name" value="EFh"/>
    <property type="match status" value="1"/>
</dbReference>
<dbReference type="EMBL" id="LSMT01000117">
    <property type="protein sequence ID" value="PFX26845.1"/>
    <property type="molecule type" value="Genomic_DNA"/>
</dbReference>
<proteinExistence type="predicted"/>
<evidence type="ECO:0000313" key="4">
    <source>
        <dbReference type="EMBL" id="PFX26845.1"/>
    </source>
</evidence>
<dbReference type="GO" id="GO:0043226">
    <property type="term" value="C:organelle"/>
    <property type="evidence" value="ECO:0007669"/>
    <property type="project" value="UniProtKB-ARBA"/>
</dbReference>
<evidence type="ECO:0000259" key="3">
    <source>
        <dbReference type="PROSITE" id="PS50222"/>
    </source>
</evidence>
<keyword evidence="1" id="KW-0677">Repeat</keyword>
<evidence type="ECO:0000313" key="5">
    <source>
        <dbReference type="Proteomes" id="UP000225706"/>
    </source>
</evidence>
<reference evidence="5" key="1">
    <citation type="journal article" date="2017" name="bioRxiv">
        <title>Comparative analysis of the genomes of Stylophora pistillata and Acropora digitifera provides evidence for extensive differences between species of corals.</title>
        <authorList>
            <person name="Voolstra C.R."/>
            <person name="Li Y."/>
            <person name="Liew Y.J."/>
            <person name="Baumgarten S."/>
            <person name="Zoccola D."/>
            <person name="Flot J.-F."/>
            <person name="Tambutte S."/>
            <person name="Allemand D."/>
            <person name="Aranda M."/>
        </authorList>
    </citation>
    <scope>NUCLEOTIDE SEQUENCE [LARGE SCALE GENOMIC DNA]</scope>
</reference>
<dbReference type="SMART" id="SM00054">
    <property type="entry name" value="EFh"/>
    <property type="match status" value="3"/>
</dbReference>
<sequence>MAGISHQKQVNMRVIFRNYDKDSDGFICVKDLTNVFKELGEEISDEELKEYIRNTGLNNRPNTTVSYEKFQQLSQQILRETKRERRLKRVFQEFDVEKKGYIEAQGIKRVLRRLNIDHTESDIDLMIKMADTKGDGRVDFDEFIQIFGESDFM</sequence>
<dbReference type="OrthoDB" id="26525at2759"/>
<feature type="domain" description="EF-hand" evidence="3">
    <location>
        <begin position="7"/>
        <end position="42"/>
    </location>
</feature>
<comment type="caution">
    <text evidence="4">The sequence shown here is derived from an EMBL/GenBank/DDBJ whole genome shotgun (WGS) entry which is preliminary data.</text>
</comment>
<keyword evidence="5" id="KW-1185">Reference proteome</keyword>
<dbReference type="FunFam" id="1.10.238.10:FF:000178">
    <property type="entry name" value="Calmodulin-2 A"/>
    <property type="match status" value="1"/>
</dbReference>
<name>A0A2B4SEI1_STYPI</name>
<dbReference type="GO" id="GO:0005509">
    <property type="term" value="F:calcium ion binding"/>
    <property type="evidence" value="ECO:0007669"/>
    <property type="project" value="InterPro"/>
</dbReference>
<dbReference type="STRING" id="50429.A0A2B4SEI1"/>
<accession>A0A2B4SEI1</accession>
<dbReference type="PROSITE" id="PS00018">
    <property type="entry name" value="EF_HAND_1"/>
    <property type="match status" value="1"/>
</dbReference>
<dbReference type="PANTHER" id="PTHR23050">
    <property type="entry name" value="CALCIUM BINDING PROTEIN"/>
    <property type="match status" value="1"/>
</dbReference>
<evidence type="ECO:0000256" key="2">
    <source>
        <dbReference type="ARBA" id="ARBA00022837"/>
    </source>
</evidence>
<dbReference type="AlphaFoldDB" id="A0A2B4SEI1"/>
<dbReference type="InterPro" id="IPR011992">
    <property type="entry name" value="EF-hand-dom_pair"/>
</dbReference>
<evidence type="ECO:0000256" key="1">
    <source>
        <dbReference type="ARBA" id="ARBA00022737"/>
    </source>
</evidence>
<dbReference type="Pfam" id="PF13499">
    <property type="entry name" value="EF-hand_7"/>
    <property type="match status" value="2"/>
</dbReference>
<feature type="domain" description="EF-hand" evidence="3">
    <location>
        <begin position="118"/>
        <end position="153"/>
    </location>
</feature>
<dbReference type="InterPro" id="IPR050145">
    <property type="entry name" value="Centrin_CML-like"/>
</dbReference>
<feature type="domain" description="EF-hand" evidence="3">
    <location>
        <begin position="82"/>
        <end position="117"/>
    </location>
</feature>
<dbReference type="Proteomes" id="UP000225706">
    <property type="component" value="Unassembled WGS sequence"/>
</dbReference>
<dbReference type="InterPro" id="IPR002048">
    <property type="entry name" value="EF_hand_dom"/>
</dbReference>
<dbReference type="InterPro" id="IPR018247">
    <property type="entry name" value="EF_Hand_1_Ca_BS"/>
</dbReference>
<dbReference type="Gene3D" id="1.10.238.10">
    <property type="entry name" value="EF-hand"/>
    <property type="match status" value="2"/>
</dbReference>
<gene>
    <name evidence="4" type="primary">cmd-1</name>
    <name evidence="4" type="ORF">AWC38_SpisGene8527</name>
</gene>